<dbReference type="Proteomes" id="UP000821845">
    <property type="component" value="Chromosome 9"/>
</dbReference>
<sequence>MGSVYEDTVESHKDLMASNGREDCDASCGIEADSRGAVRNHDEFHDANSIFESVGSERPTEKGPGSFLRISKIHEEVTVPLDDHGGCRVAFDREVDTAECVPLVVDTCRADMDACDADDLPAMRRRSRVDSEWICPRRVEKSVGGILLEFPVESREGMVEDHADGPHLKGLILCKFSADQVCLREMRVTKRHSNNAEGGDSWQHRTS</sequence>
<name>A0ACB7RKA2_HYAAI</name>
<comment type="caution">
    <text evidence="1">The sequence shown here is derived from an EMBL/GenBank/DDBJ whole genome shotgun (WGS) entry which is preliminary data.</text>
</comment>
<protein>
    <submittedName>
        <fullName evidence="1">Uncharacterized protein</fullName>
    </submittedName>
</protein>
<proteinExistence type="predicted"/>
<dbReference type="EMBL" id="CM023489">
    <property type="protein sequence ID" value="KAH6922071.1"/>
    <property type="molecule type" value="Genomic_DNA"/>
</dbReference>
<accession>A0ACB7RKA2</accession>
<gene>
    <name evidence="1" type="ORF">HPB50_008782</name>
</gene>
<evidence type="ECO:0000313" key="2">
    <source>
        <dbReference type="Proteomes" id="UP000821845"/>
    </source>
</evidence>
<reference evidence="1" key="1">
    <citation type="submission" date="2020-05" db="EMBL/GenBank/DDBJ databases">
        <title>Large-scale comparative analyses of tick genomes elucidate their genetic diversity and vector capacities.</title>
        <authorList>
            <person name="Jia N."/>
            <person name="Wang J."/>
            <person name="Shi W."/>
            <person name="Du L."/>
            <person name="Sun Y."/>
            <person name="Zhan W."/>
            <person name="Jiang J."/>
            <person name="Wang Q."/>
            <person name="Zhang B."/>
            <person name="Ji P."/>
            <person name="Sakyi L.B."/>
            <person name="Cui X."/>
            <person name="Yuan T."/>
            <person name="Jiang B."/>
            <person name="Yang W."/>
            <person name="Lam T.T.-Y."/>
            <person name="Chang Q."/>
            <person name="Ding S."/>
            <person name="Wang X."/>
            <person name="Zhu J."/>
            <person name="Ruan X."/>
            <person name="Zhao L."/>
            <person name="Wei J."/>
            <person name="Que T."/>
            <person name="Du C."/>
            <person name="Cheng J."/>
            <person name="Dai P."/>
            <person name="Han X."/>
            <person name="Huang E."/>
            <person name="Gao Y."/>
            <person name="Liu J."/>
            <person name="Shao H."/>
            <person name="Ye R."/>
            <person name="Li L."/>
            <person name="Wei W."/>
            <person name="Wang X."/>
            <person name="Wang C."/>
            <person name="Yang T."/>
            <person name="Huo Q."/>
            <person name="Li W."/>
            <person name="Guo W."/>
            <person name="Chen H."/>
            <person name="Zhou L."/>
            <person name="Ni X."/>
            <person name="Tian J."/>
            <person name="Zhou Y."/>
            <person name="Sheng Y."/>
            <person name="Liu T."/>
            <person name="Pan Y."/>
            <person name="Xia L."/>
            <person name="Li J."/>
            <person name="Zhao F."/>
            <person name="Cao W."/>
        </authorList>
    </citation>
    <scope>NUCLEOTIDE SEQUENCE</scope>
    <source>
        <strain evidence="1">Hyas-2018</strain>
    </source>
</reference>
<keyword evidence="2" id="KW-1185">Reference proteome</keyword>
<organism evidence="1 2">
    <name type="scientific">Hyalomma asiaticum</name>
    <name type="common">Tick</name>
    <dbReference type="NCBI Taxonomy" id="266040"/>
    <lineage>
        <taxon>Eukaryota</taxon>
        <taxon>Metazoa</taxon>
        <taxon>Ecdysozoa</taxon>
        <taxon>Arthropoda</taxon>
        <taxon>Chelicerata</taxon>
        <taxon>Arachnida</taxon>
        <taxon>Acari</taxon>
        <taxon>Parasitiformes</taxon>
        <taxon>Ixodida</taxon>
        <taxon>Ixodoidea</taxon>
        <taxon>Ixodidae</taxon>
        <taxon>Hyalomminae</taxon>
        <taxon>Hyalomma</taxon>
    </lineage>
</organism>
<evidence type="ECO:0000313" key="1">
    <source>
        <dbReference type="EMBL" id="KAH6922071.1"/>
    </source>
</evidence>